<evidence type="ECO:0000256" key="1">
    <source>
        <dbReference type="SAM" id="Phobius"/>
    </source>
</evidence>
<reference evidence="2 3" key="1">
    <citation type="submission" date="2018-08" db="EMBL/GenBank/DDBJ databases">
        <title>Genomic Encyclopedia of Type Strains, Phase IV (KMG-IV): sequencing the most valuable type-strain genomes for metagenomic binning, comparative biology and taxonomic classification.</title>
        <authorList>
            <person name="Goeker M."/>
        </authorList>
    </citation>
    <scope>NUCLEOTIDE SEQUENCE [LARGE SCALE GENOMIC DNA]</scope>
    <source>
        <strain evidence="2 3">DSM 23923</strain>
    </source>
</reference>
<evidence type="ECO:0000313" key="2">
    <source>
        <dbReference type="EMBL" id="REG11404.1"/>
    </source>
</evidence>
<name>A0A347ZRW1_9CHLR</name>
<accession>A0A347ZRW1</accession>
<sequence length="135" mass="15236">MFANILIFIFFFSINLFLLALAGALRLFPSFLKSARALLYEFMGWSFKFYQIILGQIAPFFQNRWGLYILEGSLRILSTIILSLILGLLILWILGLPISAWTVGLCFLHGLVVGLVWGEVDHAAAEGFRMGANFE</sequence>
<gene>
    <name evidence="2" type="ORF">DFR64_1285</name>
</gene>
<feature type="transmembrane region" description="Helical" evidence="1">
    <location>
        <begin position="100"/>
        <end position="120"/>
    </location>
</feature>
<keyword evidence="1" id="KW-0812">Transmembrane</keyword>
<evidence type="ECO:0000313" key="3">
    <source>
        <dbReference type="Proteomes" id="UP000256388"/>
    </source>
</evidence>
<dbReference type="Proteomes" id="UP000256388">
    <property type="component" value="Unassembled WGS sequence"/>
</dbReference>
<feature type="transmembrane region" description="Helical" evidence="1">
    <location>
        <begin position="74"/>
        <end position="94"/>
    </location>
</feature>
<keyword evidence="3" id="KW-1185">Reference proteome</keyword>
<feature type="transmembrane region" description="Helical" evidence="1">
    <location>
        <begin position="6"/>
        <end position="28"/>
    </location>
</feature>
<dbReference type="EMBL" id="QUMS01000001">
    <property type="protein sequence ID" value="REG11404.1"/>
    <property type="molecule type" value="Genomic_DNA"/>
</dbReference>
<organism evidence="2 3">
    <name type="scientific">Pelolinea submarina</name>
    <dbReference type="NCBI Taxonomy" id="913107"/>
    <lineage>
        <taxon>Bacteria</taxon>
        <taxon>Bacillati</taxon>
        <taxon>Chloroflexota</taxon>
        <taxon>Anaerolineae</taxon>
        <taxon>Anaerolineales</taxon>
        <taxon>Anaerolineaceae</taxon>
        <taxon>Pelolinea</taxon>
    </lineage>
</organism>
<keyword evidence="1" id="KW-1133">Transmembrane helix</keyword>
<dbReference type="RefSeq" id="WP_116224531.1">
    <property type="nucleotide sequence ID" value="NZ_AP018437.1"/>
</dbReference>
<comment type="caution">
    <text evidence="2">The sequence shown here is derived from an EMBL/GenBank/DDBJ whole genome shotgun (WGS) entry which is preliminary data.</text>
</comment>
<keyword evidence="1" id="KW-0472">Membrane</keyword>
<proteinExistence type="predicted"/>
<dbReference type="AlphaFoldDB" id="A0A347ZRW1"/>
<protein>
    <submittedName>
        <fullName evidence="2">Uncharacterized protein</fullName>
    </submittedName>
</protein>